<reference evidence="2 3" key="1">
    <citation type="submission" date="2023-08" db="EMBL/GenBank/DDBJ databases">
        <title>Black Yeasts Isolated from many extreme environments.</title>
        <authorList>
            <person name="Coleine C."/>
            <person name="Stajich J.E."/>
            <person name="Selbmann L."/>
        </authorList>
    </citation>
    <scope>NUCLEOTIDE SEQUENCE [LARGE SCALE GENOMIC DNA]</scope>
    <source>
        <strain evidence="2 3">CCFEE 6328</strain>
    </source>
</reference>
<feature type="region of interest" description="Disordered" evidence="1">
    <location>
        <begin position="95"/>
        <end position="121"/>
    </location>
</feature>
<sequence length="345" mass="40066">MNPVSELLAFPSNNTSSQETTNVMSSYAHYQHGMNQTNVLPYYVLGTAGPQFEHRAPFTQSYAAPYNAYPTPCQTATAHMSGHMNMIETPAVQAAHAWSSMKRQREPELDERYANTKKARNPSRKDLEFDWDRHQLRDPRLTPGRVLPPRRGQRDLTEEEKAFFKGPTPEWLQGKPRLSRADKDKIYEEEIRNNIAHPFHEMHLCYDKGPNGSPTYDQSGFELDYFKVAEWLKPKRVNKNRAQRIRNQDKHLKKLTYDWDRMTALFFIGGQGPSRWENKYVELLIKDKVSKDLGIPFHRIGVAEVEEWARRGFPKENPNAFTDATVTEEEKKRLLFLLQGGSLRK</sequence>
<proteinExistence type="predicted"/>
<evidence type="ECO:0000313" key="2">
    <source>
        <dbReference type="EMBL" id="KAK5063773.1"/>
    </source>
</evidence>
<keyword evidence="3" id="KW-1185">Reference proteome</keyword>
<dbReference type="Proteomes" id="UP001345691">
    <property type="component" value="Unassembled WGS sequence"/>
</dbReference>
<feature type="compositionally biased region" description="Basic and acidic residues" evidence="1">
    <location>
        <begin position="103"/>
        <end position="114"/>
    </location>
</feature>
<accession>A0ABR0JGE2</accession>
<organism evidence="2 3">
    <name type="scientific">Exophiala sideris</name>
    <dbReference type="NCBI Taxonomy" id="1016849"/>
    <lineage>
        <taxon>Eukaryota</taxon>
        <taxon>Fungi</taxon>
        <taxon>Dikarya</taxon>
        <taxon>Ascomycota</taxon>
        <taxon>Pezizomycotina</taxon>
        <taxon>Eurotiomycetes</taxon>
        <taxon>Chaetothyriomycetidae</taxon>
        <taxon>Chaetothyriales</taxon>
        <taxon>Herpotrichiellaceae</taxon>
        <taxon>Exophiala</taxon>
    </lineage>
</organism>
<evidence type="ECO:0000256" key="1">
    <source>
        <dbReference type="SAM" id="MobiDB-lite"/>
    </source>
</evidence>
<name>A0ABR0JGE2_9EURO</name>
<protein>
    <submittedName>
        <fullName evidence="2">Uncharacterized protein</fullName>
    </submittedName>
</protein>
<comment type="caution">
    <text evidence="2">The sequence shown here is derived from an EMBL/GenBank/DDBJ whole genome shotgun (WGS) entry which is preliminary data.</text>
</comment>
<evidence type="ECO:0000313" key="3">
    <source>
        <dbReference type="Proteomes" id="UP001345691"/>
    </source>
</evidence>
<dbReference type="EMBL" id="JAVRRF010000006">
    <property type="protein sequence ID" value="KAK5063773.1"/>
    <property type="molecule type" value="Genomic_DNA"/>
</dbReference>
<gene>
    <name evidence="2" type="ORF">LTR69_003538</name>
</gene>